<dbReference type="SUPFAM" id="SSF46785">
    <property type="entry name" value="Winged helix' DNA-binding domain"/>
    <property type="match status" value="1"/>
</dbReference>
<dbReference type="Gene3D" id="1.10.10.10">
    <property type="entry name" value="Winged helix-like DNA-binding domain superfamily/Winged helix DNA-binding domain"/>
    <property type="match status" value="1"/>
</dbReference>
<dbReference type="EMBL" id="BOMB01000007">
    <property type="protein sequence ID" value="GID10396.1"/>
    <property type="molecule type" value="Genomic_DNA"/>
</dbReference>
<dbReference type="GO" id="GO:0045892">
    <property type="term" value="P:negative regulation of DNA-templated transcription"/>
    <property type="evidence" value="ECO:0007669"/>
    <property type="project" value="TreeGrafter"/>
</dbReference>
<comment type="caution">
    <text evidence="5">The sequence shown here is derived from an EMBL/GenBank/DDBJ whole genome shotgun (WGS) entry which is preliminary data.</text>
</comment>
<dbReference type="Pfam" id="PF00392">
    <property type="entry name" value="GntR"/>
    <property type="match status" value="1"/>
</dbReference>
<dbReference type="CDD" id="cd07377">
    <property type="entry name" value="WHTH_GntR"/>
    <property type="match status" value="1"/>
</dbReference>
<dbReference type="PANTHER" id="PTHR44846:SF1">
    <property type="entry name" value="MANNOSYL-D-GLYCERATE TRANSPORT_METABOLISM SYSTEM REPRESSOR MNGR-RELATED"/>
    <property type="match status" value="1"/>
</dbReference>
<keyword evidence="1" id="KW-0805">Transcription regulation</keyword>
<gene>
    <name evidence="5" type="ORF">Aru02nite_12850</name>
</gene>
<dbReference type="RefSeq" id="WP_203655630.1">
    <property type="nucleotide sequence ID" value="NZ_BAAAZM010000003.1"/>
</dbReference>
<dbReference type="InterPro" id="IPR036388">
    <property type="entry name" value="WH-like_DNA-bd_sf"/>
</dbReference>
<dbReference type="InterPro" id="IPR000524">
    <property type="entry name" value="Tscrpt_reg_HTH_GntR"/>
</dbReference>
<evidence type="ECO:0000256" key="1">
    <source>
        <dbReference type="ARBA" id="ARBA00023015"/>
    </source>
</evidence>
<proteinExistence type="predicted"/>
<keyword evidence="2" id="KW-0238">DNA-binding</keyword>
<evidence type="ECO:0000313" key="5">
    <source>
        <dbReference type="EMBL" id="GID10396.1"/>
    </source>
</evidence>
<dbReference type="SUPFAM" id="SSF64288">
    <property type="entry name" value="Chorismate lyase-like"/>
    <property type="match status" value="1"/>
</dbReference>
<dbReference type="InterPro" id="IPR028978">
    <property type="entry name" value="Chorismate_lyase_/UTRA_dom_sf"/>
</dbReference>
<dbReference type="Proteomes" id="UP000612808">
    <property type="component" value="Unassembled WGS sequence"/>
</dbReference>
<dbReference type="PANTHER" id="PTHR44846">
    <property type="entry name" value="MANNOSYL-D-GLYCERATE TRANSPORT/METABOLISM SYSTEM REPRESSOR MNGR-RELATED"/>
    <property type="match status" value="1"/>
</dbReference>
<dbReference type="SMART" id="SM00345">
    <property type="entry name" value="HTH_GNTR"/>
    <property type="match status" value="1"/>
</dbReference>
<evidence type="ECO:0000313" key="6">
    <source>
        <dbReference type="Proteomes" id="UP000612808"/>
    </source>
</evidence>
<dbReference type="InterPro" id="IPR050679">
    <property type="entry name" value="Bact_HTH_transcr_reg"/>
</dbReference>
<dbReference type="AlphaFoldDB" id="A0A8J3J2J5"/>
<organism evidence="5 6">
    <name type="scientific">Actinocatenispora rupis</name>
    <dbReference type="NCBI Taxonomy" id="519421"/>
    <lineage>
        <taxon>Bacteria</taxon>
        <taxon>Bacillati</taxon>
        <taxon>Actinomycetota</taxon>
        <taxon>Actinomycetes</taxon>
        <taxon>Micromonosporales</taxon>
        <taxon>Micromonosporaceae</taxon>
        <taxon>Actinocatenispora</taxon>
    </lineage>
</organism>
<dbReference type="Pfam" id="PF07702">
    <property type="entry name" value="UTRA"/>
    <property type="match status" value="1"/>
</dbReference>
<dbReference type="SMART" id="SM00866">
    <property type="entry name" value="UTRA"/>
    <property type="match status" value="1"/>
</dbReference>
<dbReference type="InterPro" id="IPR011663">
    <property type="entry name" value="UTRA"/>
</dbReference>
<name>A0A8J3J2J5_9ACTN</name>
<protein>
    <submittedName>
        <fullName evidence="5">GntR family transcriptional regulator</fullName>
    </submittedName>
</protein>
<dbReference type="PRINTS" id="PR00035">
    <property type="entry name" value="HTHGNTR"/>
</dbReference>
<keyword evidence="6" id="KW-1185">Reference proteome</keyword>
<feature type="domain" description="HTH gntR-type" evidence="4">
    <location>
        <begin position="6"/>
        <end position="76"/>
    </location>
</feature>
<dbReference type="GO" id="GO:0003700">
    <property type="term" value="F:DNA-binding transcription factor activity"/>
    <property type="evidence" value="ECO:0007669"/>
    <property type="project" value="InterPro"/>
</dbReference>
<keyword evidence="3" id="KW-0804">Transcription</keyword>
<reference evidence="5" key="1">
    <citation type="submission" date="2021-01" db="EMBL/GenBank/DDBJ databases">
        <title>Whole genome shotgun sequence of Actinocatenispora rupis NBRC 107355.</title>
        <authorList>
            <person name="Komaki H."/>
            <person name="Tamura T."/>
        </authorList>
    </citation>
    <scope>NUCLEOTIDE SEQUENCE</scope>
    <source>
        <strain evidence="5">NBRC 107355</strain>
    </source>
</reference>
<dbReference type="Gene3D" id="3.40.1410.10">
    <property type="entry name" value="Chorismate lyase-like"/>
    <property type="match status" value="1"/>
</dbReference>
<evidence type="ECO:0000256" key="2">
    <source>
        <dbReference type="ARBA" id="ARBA00023125"/>
    </source>
</evidence>
<dbReference type="InterPro" id="IPR036390">
    <property type="entry name" value="WH_DNA-bd_sf"/>
</dbReference>
<sequence>MARVSEQGTVHKYERVRRALLADIATRQPHAALPTERDLAATYQVSRMTVRQALDALRADGVVYRVQGSGTFVAGPTISKTLSLTSFSEDMVARGLTPGSRLLAANEVPAGTLADELAVTPDTPLVRMFRVRLADGDPICLETVHLPAARVPGLLDADHTGSLYELLAERYRLRVVRAEQVVQAVVLGDADAVLLSSPPGSPALRVHRIGLDERDRPVEATTTVYRGDRYDLRFAITRD</sequence>
<evidence type="ECO:0000256" key="3">
    <source>
        <dbReference type="ARBA" id="ARBA00023163"/>
    </source>
</evidence>
<evidence type="ECO:0000259" key="4">
    <source>
        <dbReference type="PROSITE" id="PS50949"/>
    </source>
</evidence>
<accession>A0A8J3J2J5</accession>
<dbReference type="GO" id="GO:0003677">
    <property type="term" value="F:DNA binding"/>
    <property type="evidence" value="ECO:0007669"/>
    <property type="project" value="UniProtKB-KW"/>
</dbReference>
<dbReference type="PROSITE" id="PS50949">
    <property type="entry name" value="HTH_GNTR"/>
    <property type="match status" value="1"/>
</dbReference>